<dbReference type="EMBL" id="MWAK01000048">
    <property type="protein sequence ID" value="OPZ93047.1"/>
    <property type="molecule type" value="Genomic_DNA"/>
</dbReference>
<evidence type="ECO:0000313" key="2">
    <source>
        <dbReference type="EMBL" id="OPZ93047.1"/>
    </source>
</evidence>
<reference evidence="2" key="1">
    <citation type="submission" date="2017-02" db="EMBL/GenBank/DDBJ databases">
        <title>Delving into the versatile metabolic prowess of the omnipresent phylum Bacteroidetes.</title>
        <authorList>
            <person name="Nobu M.K."/>
            <person name="Mei R."/>
            <person name="Narihiro T."/>
            <person name="Kuroda K."/>
            <person name="Liu W.-T."/>
        </authorList>
    </citation>
    <scope>NUCLEOTIDE SEQUENCE</scope>
    <source>
        <strain evidence="2">ADurb.Bin417</strain>
    </source>
</reference>
<dbReference type="SUPFAM" id="SSF56507">
    <property type="entry name" value="Methionine synthase activation domain-like"/>
    <property type="match status" value="1"/>
</dbReference>
<dbReference type="InterPro" id="IPR037010">
    <property type="entry name" value="VitB12-dep_Met_synth_activ_sf"/>
</dbReference>
<comment type="caution">
    <text evidence="2">The sequence shown here is derived from an EMBL/GenBank/DDBJ whole genome shotgun (WGS) entry which is preliminary data.</text>
</comment>
<dbReference type="AlphaFoldDB" id="A0A1V5MIG8"/>
<feature type="domain" description="AdoMet activation" evidence="1">
    <location>
        <begin position="161"/>
        <end position="209"/>
    </location>
</feature>
<accession>A0A1V5MIG8</accession>
<evidence type="ECO:0000259" key="1">
    <source>
        <dbReference type="Pfam" id="PF02965"/>
    </source>
</evidence>
<protein>
    <submittedName>
        <fullName evidence="2">Vitamin B12 dependent methionine synthase, activation domain</fullName>
    </submittedName>
</protein>
<dbReference type="Gene3D" id="3.40.109.40">
    <property type="match status" value="1"/>
</dbReference>
<dbReference type="Pfam" id="PF02965">
    <property type="entry name" value="Met_synt_B12"/>
    <property type="match status" value="1"/>
</dbReference>
<dbReference type="InterPro" id="IPR004223">
    <property type="entry name" value="VitB12-dep_Met_synth_activ_dom"/>
</dbReference>
<proteinExistence type="predicted"/>
<sequence length="246" mass="27836">MAKPEKFMKQMRVTCHDGLFRLEAIPFRIAAARAAEKLNIAGDGEDFESLERLIAEAEAAGAPRAAYRVSYLDERHDEEVIIDRQRFRSRVLSVNLEKAHRVFPYVVTCGPELEDWSKRQSDPLFAYFADYIKQAALAASRKFAFGYIKETYRLSKFSTMAPGSLADWPIQEQRPLFDLLGPVRETTGVVLTESFLMLPTKSVSGILFPTGSSFASCMLCPREHCVGRSAPYDEKLYAEKYRKQAG</sequence>
<dbReference type="GO" id="GO:0008705">
    <property type="term" value="F:methionine synthase activity"/>
    <property type="evidence" value="ECO:0007669"/>
    <property type="project" value="InterPro"/>
</dbReference>
<name>A0A1V5MIG8_UNCT6</name>
<organism evidence="2">
    <name type="scientific">candidate division TA06 bacterium ADurb.Bin417</name>
    <dbReference type="NCBI Taxonomy" id="1852828"/>
    <lineage>
        <taxon>Bacteria</taxon>
        <taxon>Bacteria division TA06</taxon>
    </lineage>
</organism>
<dbReference type="Proteomes" id="UP000485484">
    <property type="component" value="Unassembled WGS sequence"/>
</dbReference>
<gene>
    <name evidence="2" type="ORF">BWY73_00514</name>
</gene>